<dbReference type="GO" id="GO:0003682">
    <property type="term" value="F:chromatin binding"/>
    <property type="evidence" value="ECO:0007669"/>
    <property type="project" value="TreeGrafter"/>
</dbReference>
<dbReference type="PANTHER" id="PTHR46459:SF1">
    <property type="entry name" value="E1A-BINDING PROTEIN P400"/>
    <property type="match status" value="1"/>
</dbReference>
<feature type="domain" description="HSA" evidence="4">
    <location>
        <begin position="87"/>
        <end position="152"/>
    </location>
</feature>
<sequence>MCVRPDLSLDEQRFIQAEEDLIEKVEKNLHDVNNVAITPPSRNGKRQRYQSINSTNQSYDRDKKNEAHILKRIDELKSDGKWTNQRLAKCLEPNKRKTHWDYLLDEMRWLAEDFELEKRWKQAMAKKLSLAVLKYFRDKQQAENQQQREEFK</sequence>
<accession>A0A820NQP3</accession>
<evidence type="ECO:0000259" key="4">
    <source>
        <dbReference type="PROSITE" id="PS51204"/>
    </source>
</evidence>
<dbReference type="InterPro" id="IPR014012">
    <property type="entry name" value="HSA_dom"/>
</dbReference>
<feature type="non-terminal residue" evidence="5">
    <location>
        <position position="152"/>
    </location>
</feature>
<evidence type="ECO:0000313" key="6">
    <source>
        <dbReference type="Proteomes" id="UP000663868"/>
    </source>
</evidence>
<dbReference type="AlphaFoldDB" id="A0A820NQP3"/>
<evidence type="ECO:0000313" key="5">
    <source>
        <dbReference type="EMBL" id="CAF4392358.1"/>
    </source>
</evidence>
<evidence type="ECO:0000256" key="2">
    <source>
        <dbReference type="ARBA" id="ARBA00023242"/>
    </source>
</evidence>
<protein>
    <recommendedName>
        <fullName evidence="4">HSA domain-containing protein</fullName>
    </recommendedName>
</protein>
<dbReference type="Proteomes" id="UP000663868">
    <property type="component" value="Unassembled WGS sequence"/>
</dbReference>
<evidence type="ECO:0000256" key="1">
    <source>
        <dbReference type="ARBA" id="ARBA00004123"/>
    </source>
</evidence>
<dbReference type="PROSITE" id="PS51204">
    <property type="entry name" value="HSA"/>
    <property type="match status" value="1"/>
</dbReference>
<comment type="caution">
    <text evidence="5">The sequence shown here is derived from an EMBL/GenBank/DDBJ whole genome shotgun (WGS) entry which is preliminary data.</text>
</comment>
<feature type="region of interest" description="Disordered" evidence="3">
    <location>
        <begin position="36"/>
        <end position="63"/>
    </location>
</feature>
<feature type="compositionally biased region" description="Polar residues" evidence="3">
    <location>
        <begin position="49"/>
        <end position="58"/>
    </location>
</feature>
<comment type="subcellular location">
    <subcellularLocation>
        <location evidence="1">Nucleus</location>
    </subcellularLocation>
</comment>
<dbReference type="SMART" id="SM00573">
    <property type="entry name" value="HSA"/>
    <property type="match status" value="1"/>
</dbReference>
<dbReference type="GO" id="GO:0006281">
    <property type="term" value="P:DNA repair"/>
    <property type="evidence" value="ECO:0007669"/>
    <property type="project" value="TreeGrafter"/>
</dbReference>
<proteinExistence type="predicted"/>
<dbReference type="GO" id="GO:0035267">
    <property type="term" value="C:NuA4 histone acetyltransferase complex"/>
    <property type="evidence" value="ECO:0007669"/>
    <property type="project" value="TreeGrafter"/>
</dbReference>
<organism evidence="5 6">
    <name type="scientific">Adineta steineri</name>
    <dbReference type="NCBI Taxonomy" id="433720"/>
    <lineage>
        <taxon>Eukaryota</taxon>
        <taxon>Metazoa</taxon>
        <taxon>Spiralia</taxon>
        <taxon>Gnathifera</taxon>
        <taxon>Rotifera</taxon>
        <taxon>Eurotatoria</taxon>
        <taxon>Bdelloidea</taxon>
        <taxon>Adinetida</taxon>
        <taxon>Adinetidae</taxon>
        <taxon>Adineta</taxon>
    </lineage>
</organism>
<name>A0A820NQP3_9BILA</name>
<dbReference type="PANTHER" id="PTHR46459">
    <property type="entry name" value="E1A-BINDING PROTEIN P400-RELATED"/>
    <property type="match status" value="1"/>
</dbReference>
<dbReference type="EMBL" id="CAJOBB010023348">
    <property type="protein sequence ID" value="CAF4392358.1"/>
    <property type="molecule type" value="Genomic_DNA"/>
</dbReference>
<reference evidence="5" key="1">
    <citation type="submission" date="2021-02" db="EMBL/GenBank/DDBJ databases">
        <authorList>
            <person name="Nowell W R."/>
        </authorList>
    </citation>
    <scope>NUCLEOTIDE SEQUENCE</scope>
</reference>
<keyword evidence="2" id="KW-0539">Nucleus</keyword>
<evidence type="ECO:0000256" key="3">
    <source>
        <dbReference type="SAM" id="MobiDB-lite"/>
    </source>
</evidence>
<dbReference type="Pfam" id="PF07529">
    <property type="entry name" value="HSA"/>
    <property type="match status" value="1"/>
</dbReference>
<gene>
    <name evidence="5" type="ORF">KXQ929_LOCUS50537</name>
</gene>
<dbReference type="GO" id="GO:0000812">
    <property type="term" value="C:Swr1 complex"/>
    <property type="evidence" value="ECO:0007669"/>
    <property type="project" value="TreeGrafter"/>
</dbReference>